<evidence type="ECO:0000256" key="1">
    <source>
        <dbReference type="ARBA" id="ARBA00011900"/>
    </source>
</evidence>
<name>A0A6B1F7I3_9SYNE</name>
<dbReference type="InterPro" id="IPR029063">
    <property type="entry name" value="SAM-dependent_MTases_sf"/>
</dbReference>
<dbReference type="InterPro" id="IPR050953">
    <property type="entry name" value="N4_N6_ade-DNA_methylase"/>
</dbReference>
<organism evidence="9">
    <name type="scientific">Synechococcus sp. SB0676_bin_10</name>
    <dbReference type="NCBI Taxonomy" id="2604869"/>
    <lineage>
        <taxon>Bacteria</taxon>
        <taxon>Bacillati</taxon>
        <taxon>Cyanobacteriota</taxon>
        <taxon>Cyanophyceae</taxon>
        <taxon>Synechococcales</taxon>
        <taxon>Synechococcaceae</taxon>
        <taxon>Synechococcus</taxon>
    </lineage>
</organism>
<feature type="domain" description="MmeI-like target recognition" evidence="8">
    <location>
        <begin position="1001"/>
        <end position="1179"/>
    </location>
</feature>
<keyword evidence="2 9" id="KW-0489">Methyltransferase</keyword>
<keyword evidence="4" id="KW-0949">S-adenosyl-L-methionine</keyword>
<dbReference type="GO" id="GO:0006304">
    <property type="term" value="P:DNA modification"/>
    <property type="evidence" value="ECO:0007669"/>
    <property type="project" value="InterPro"/>
</dbReference>
<dbReference type="InterPro" id="IPR011639">
    <property type="entry name" value="MethylTrfase_TaqI-like_dom"/>
</dbReference>
<dbReference type="SUPFAM" id="SSF53335">
    <property type="entry name" value="S-adenosyl-L-methionine-dependent methyltransferases"/>
    <property type="match status" value="1"/>
</dbReference>
<evidence type="ECO:0000313" key="9">
    <source>
        <dbReference type="EMBL" id="MYG38951.1"/>
    </source>
</evidence>
<sequence>MPRRFPTVDPELRAHQEWLGHVQPVGLVVAPAAIRDAGWVLTRSGSDLVERQQRYRDALERLNPVEDADLEDDSKGFSRLNDLLMEHLGWSEDQVQSDPSQLEAYARALPELGESLKPTAVIPAVTGHGAQMLVKELAPLTPLDRKSSDGEHHWRATPQERFERLLRETGVEAGLLFNGGQLRLVVAPKGESSGHLTFPLQELAEVGGRLMFSGLDLLLGQSRVFFDPDGARLADVLKASRSFQAVVSNTLADQVLAALWDLLRGFAQADHLTRRQGKTLLGSMPDEDPQRLYGGLITVLMRLVFLLYAEDEALMPADAVYEQNYKVSGIFAQLQQDAAEFPDTMEQRYGAWAGLMSLCRLVFHGGGATADYLPARRGQLFDPGAYPWLDTPWLSDRVVLNVLRNLLVVNGERISYRALDVEQIGSVYEGIMGYQVRPMGGRCIGVKSKPQGAKKQLTTAIDLDELLALDGGQRKKWLEDQAQTSLPTNAVRALKTASSEGDVLEALASRIDTALFAGPQPAGSLVFQPTAERRRSGSHYTPRSLTRPIVEEALRPWLERCNHRPTAAQILELKICDPAMGSGAFLVETCRYLAELLEQTWIREGLPPALQPGGGAHGEETLIYARRLIAQSCLYGVDKNPFAVNLAKLSLWLVTLSKDAPFTFVDHALKCGDSLVGYGDTEISDFFSEVQLTFLDEQLKVLPKLSTTRQTTFGMDSRDDATDRQKRQELAHQEESAKPLKLVGDLMVAAFFSSRKPKERKEKARVYAAMAGDAFHDEGLDEAVQQLLNHLKDGEHGITPFHWQLEFPEVFSKERSGFDAFVGNPPFAGKNTIAQGSPAAILDWFKHIHEDSHGNADLVAHFFRRCFDLLRPDGGLGLVATNTIAQGDTRSTGLRWICTHGGTITAARKRTKWPGVAAVVVSVVHLLKGTHTGRKWLDGQPVGKITAFLFANGDHDDPKPLAANAGKSFVGSTVFGLGFTFNDSSDAGDETSGTPSPIKTMERLIAEDPKNQDVIFPLIGSEEVNNSPTRAYHRYVINFGGRREEECRQQWPELMKIVEQKVKPGRIVLPPKNAWNKQVAAKWWLFGADRKELALAIDGCERVLVCPGGSTATKHFSFAFLSPNQVYLNTLCVFSLSTYYLFALLTSRLHDNWSRFNCATLGDGLRYNSSACFETFPFPIALLDHLNGNQEAAIQRQTLEYIGKYYYQFRAALMVENNEGLTKTYNRFHDPEETDSQIMELRRLHGEMDQAVLNAYGWRDVPTTCCGFGLDYLDVNEDAQLPDELQDRIDTGSLFFRNAEDAVAFQAQLKVHGAISAKKKLPWRYRWPDAVRDDVLVRLLALNAERYAEEVAQGLHSDKKKSGEARGKPGRRRGRPPKTPQSSRMGSLDLR</sequence>
<comment type="caution">
    <text evidence="9">The sequence shown here is derived from an EMBL/GenBank/DDBJ whole genome shotgun (WGS) entry which is preliminary data.</text>
</comment>
<comment type="catalytic activity">
    <reaction evidence="5">
        <text>a 2'-deoxyadenosine in DNA + S-adenosyl-L-methionine = an N(6)-methyl-2'-deoxyadenosine in DNA + S-adenosyl-L-homocysteine + H(+)</text>
        <dbReference type="Rhea" id="RHEA:15197"/>
        <dbReference type="Rhea" id="RHEA-COMP:12418"/>
        <dbReference type="Rhea" id="RHEA-COMP:12419"/>
        <dbReference type="ChEBI" id="CHEBI:15378"/>
        <dbReference type="ChEBI" id="CHEBI:57856"/>
        <dbReference type="ChEBI" id="CHEBI:59789"/>
        <dbReference type="ChEBI" id="CHEBI:90615"/>
        <dbReference type="ChEBI" id="CHEBI:90616"/>
        <dbReference type="EC" id="2.1.1.72"/>
    </reaction>
</comment>
<dbReference type="PRINTS" id="PR00507">
    <property type="entry name" value="N12N6MTFRASE"/>
</dbReference>
<keyword evidence="3" id="KW-0808">Transferase</keyword>
<evidence type="ECO:0000259" key="8">
    <source>
        <dbReference type="Pfam" id="PF20466"/>
    </source>
</evidence>
<dbReference type="PANTHER" id="PTHR33841">
    <property type="entry name" value="DNA METHYLTRANSFERASE YEEA-RELATED"/>
    <property type="match status" value="1"/>
</dbReference>
<dbReference type="Gene3D" id="3.40.50.150">
    <property type="entry name" value="Vaccinia Virus protein VP39"/>
    <property type="match status" value="1"/>
</dbReference>
<evidence type="ECO:0000256" key="4">
    <source>
        <dbReference type="ARBA" id="ARBA00022691"/>
    </source>
</evidence>
<dbReference type="EMBL" id="VYDO01000264">
    <property type="protein sequence ID" value="MYG38951.1"/>
    <property type="molecule type" value="Genomic_DNA"/>
</dbReference>
<evidence type="ECO:0000256" key="3">
    <source>
        <dbReference type="ARBA" id="ARBA00022679"/>
    </source>
</evidence>
<feature type="region of interest" description="Disordered" evidence="6">
    <location>
        <begin position="712"/>
        <end position="735"/>
    </location>
</feature>
<evidence type="ECO:0000256" key="2">
    <source>
        <dbReference type="ARBA" id="ARBA00022603"/>
    </source>
</evidence>
<feature type="compositionally biased region" description="Basic and acidic residues" evidence="6">
    <location>
        <begin position="1356"/>
        <end position="1367"/>
    </location>
</feature>
<dbReference type="GO" id="GO:0009007">
    <property type="term" value="F:site-specific DNA-methyltransferase (adenine-specific) activity"/>
    <property type="evidence" value="ECO:0007669"/>
    <property type="project" value="UniProtKB-EC"/>
</dbReference>
<feature type="domain" description="Type II methyltransferase M.TaqI-like" evidence="7">
    <location>
        <begin position="633"/>
        <end position="886"/>
    </location>
</feature>
<accession>A0A6B1F7I3</accession>
<evidence type="ECO:0000259" key="7">
    <source>
        <dbReference type="Pfam" id="PF07669"/>
    </source>
</evidence>
<evidence type="ECO:0000256" key="5">
    <source>
        <dbReference type="ARBA" id="ARBA00047942"/>
    </source>
</evidence>
<dbReference type="GO" id="GO:0032259">
    <property type="term" value="P:methylation"/>
    <property type="evidence" value="ECO:0007669"/>
    <property type="project" value="UniProtKB-KW"/>
</dbReference>
<dbReference type="InterPro" id="IPR046820">
    <property type="entry name" value="MmeI_TRD"/>
</dbReference>
<feature type="region of interest" description="Disordered" evidence="6">
    <location>
        <begin position="1351"/>
        <end position="1391"/>
    </location>
</feature>
<dbReference type="PANTHER" id="PTHR33841:SF1">
    <property type="entry name" value="DNA METHYLTRANSFERASE A"/>
    <property type="match status" value="1"/>
</dbReference>
<reference evidence="9" key="1">
    <citation type="submission" date="2019-09" db="EMBL/GenBank/DDBJ databases">
        <title>Characterisation of the sponge microbiome using genome-centric metagenomics.</title>
        <authorList>
            <person name="Engelberts J.P."/>
            <person name="Robbins S.J."/>
            <person name="De Goeij J.M."/>
            <person name="Aranda M."/>
            <person name="Bell S.C."/>
            <person name="Webster N.S."/>
        </authorList>
    </citation>
    <scope>NUCLEOTIDE SEQUENCE</scope>
    <source>
        <strain evidence="9">SB0676_bin_10</strain>
    </source>
</reference>
<dbReference type="Pfam" id="PF07669">
    <property type="entry name" value="Eco57I"/>
    <property type="match status" value="1"/>
</dbReference>
<evidence type="ECO:0000256" key="6">
    <source>
        <dbReference type="SAM" id="MobiDB-lite"/>
    </source>
</evidence>
<protein>
    <recommendedName>
        <fullName evidence="1">site-specific DNA-methyltransferase (adenine-specific)</fullName>
        <ecNumber evidence="1">2.1.1.72</ecNumber>
    </recommendedName>
</protein>
<feature type="compositionally biased region" description="Basic and acidic residues" evidence="6">
    <location>
        <begin position="716"/>
        <end position="735"/>
    </location>
</feature>
<dbReference type="EC" id="2.1.1.72" evidence="1"/>
<proteinExistence type="predicted"/>
<gene>
    <name evidence="9" type="ORF">F4162_08350</name>
</gene>
<dbReference type="Pfam" id="PF20466">
    <property type="entry name" value="MmeI_TRD"/>
    <property type="match status" value="1"/>
</dbReference>